<protein>
    <submittedName>
        <fullName evidence="5">Pectate lyase</fullName>
    </submittedName>
</protein>
<evidence type="ECO:0000259" key="4">
    <source>
        <dbReference type="SMART" id="SM00656"/>
    </source>
</evidence>
<organism evidence="5 6">
    <name type="scientific">Massilia arenae</name>
    <dbReference type="NCBI Taxonomy" id="2603288"/>
    <lineage>
        <taxon>Bacteria</taxon>
        <taxon>Pseudomonadati</taxon>
        <taxon>Pseudomonadota</taxon>
        <taxon>Betaproteobacteria</taxon>
        <taxon>Burkholderiales</taxon>
        <taxon>Oxalobacteraceae</taxon>
        <taxon>Telluria group</taxon>
        <taxon>Massilia</taxon>
    </lineage>
</organism>
<dbReference type="SMART" id="SM00656">
    <property type="entry name" value="Amb_all"/>
    <property type="match status" value="1"/>
</dbReference>
<keyword evidence="3" id="KW-0732">Signal</keyword>
<comment type="similarity">
    <text evidence="2">Belongs to the polysaccharide lyase 1 family.</text>
</comment>
<keyword evidence="2" id="KW-0624">Polysaccharide degradation</keyword>
<dbReference type="PANTHER" id="PTHR31683">
    <property type="entry name" value="PECTATE LYASE 18-RELATED"/>
    <property type="match status" value="1"/>
</dbReference>
<reference evidence="5 6" key="1">
    <citation type="submission" date="2019-08" db="EMBL/GenBank/DDBJ databases">
        <title>Massilia golmudensis sp. nov., isolated from sand in the Qinghai-Tibetan Plateau.</title>
        <authorList>
            <person name="Zhang B."/>
        </authorList>
    </citation>
    <scope>NUCLEOTIDE SEQUENCE [LARGE SCALE GENOMIC DNA]</scope>
    <source>
        <strain evidence="5 6">GEM5</strain>
    </source>
</reference>
<accession>A0A5C7G0V6</accession>
<comment type="caution">
    <text evidence="5">The sequence shown here is derived from an EMBL/GenBank/DDBJ whole genome shotgun (WGS) entry which is preliminary data.</text>
</comment>
<keyword evidence="2" id="KW-0964">Secreted</keyword>
<feature type="chain" id="PRO_5022920935" evidence="3">
    <location>
        <begin position="23"/>
        <end position="386"/>
    </location>
</feature>
<dbReference type="PANTHER" id="PTHR31683:SF18">
    <property type="entry name" value="PECTATE LYASE 21-RELATED"/>
    <property type="match status" value="1"/>
</dbReference>
<feature type="signal peptide" evidence="3">
    <location>
        <begin position="1"/>
        <end position="22"/>
    </location>
</feature>
<dbReference type="SUPFAM" id="SSF51126">
    <property type="entry name" value="Pectin lyase-like"/>
    <property type="match status" value="1"/>
</dbReference>
<gene>
    <name evidence="5" type="ORF">FVD38_14940</name>
</gene>
<dbReference type="AlphaFoldDB" id="A0A5C7G0V6"/>
<dbReference type="Gene3D" id="2.160.20.10">
    <property type="entry name" value="Single-stranded right-handed beta-helix, Pectin lyase-like"/>
    <property type="match status" value="1"/>
</dbReference>
<dbReference type="InterPro" id="IPR045032">
    <property type="entry name" value="PEL"/>
</dbReference>
<dbReference type="Pfam" id="PF00544">
    <property type="entry name" value="Pectate_lyase_4"/>
    <property type="match status" value="1"/>
</dbReference>
<keyword evidence="1 2" id="KW-0456">Lyase</keyword>
<dbReference type="PROSITE" id="PS51257">
    <property type="entry name" value="PROKAR_LIPOPROTEIN"/>
    <property type="match status" value="1"/>
</dbReference>
<evidence type="ECO:0000313" key="5">
    <source>
        <dbReference type="EMBL" id="TXF99088.1"/>
    </source>
</evidence>
<evidence type="ECO:0000256" key="2">
    <source>
        <dbReference type="RuleBase" id="RU361173"/>
    </source>
</evidence>
<keyword evidence="2" id="KW-0119">Carbohydrate metabolism</keyword>
<dbReference type="GO" id="GO:0000272">
    <property type="term" value="P:polysaccharide catabolic process"/>
    <property type="evidence" value="ECO:0007669"/>
    <property type="project" value="UniProtKB-KW"/>
</dbReference>
<name>A0A5C7G0V6_9BURK</name>
<proteinExistence type="inferred from homology"/>
<feature type="domain" description="Pectate lyase" evidence="4">
    <location>
        <begin position="60"/>
        <end position="317"/>
    </location>
</feature>
<evidence type="ECO:0000256" key="3">
    <source>
        <dbReference type="SAM" id="SignalP"/>
    </source>
</evidence>
<evidence type="ECO:0000256" key="1">
    <source>
        <dbReference type="ARBA" id="ARBA00023239"/>
    </source>
</evidence>
<dbReference type="EMBL" id="VPFD01000015">
    <property type="protein sequence ID" value="TXF99088.1"/>
    <property type="molecule type" value="Genomic_DNA"/>
</dbReference>
<dbReference type="InterPro" id="IPR012334">
    <property type="entry name" value="Pectin_lyas_fold"/>
</dbReference>
<dbReference type="Proteomes" id="UP000321413">
    <property type="component" value="Unassembled WGS sequence"/>
</dbReference>
<dbReference type="GO" id="GO:0030570">
    <property type="term" value="F:pectate lyase activity"/>
    <property type="evidence" value="ECO:0007669"/>
    <property type="project" value="InterPro"/>
</dbReference>
<comment type="subcellular location">
    <subcellularLocation>
        <location evidence="2">Secreted</location>
    </subcellularLocation>
</comment>
<dbReference type="RefSeq" id="WP_147935539.1">
    <property type="nucleotide sequence ID" value="NZ_VPFD01000015.1"/>
</dbReference>
<evidence type="ECO:0000313" key="6">
    <source>
        <dbReference type="Proteomes" id="UP000321413"/>
    </source>
</evidence>
<keyword evidence="6" id="KW-1185">Reference proteome</keyword>
<sequence>MKHLSNSLILCVAAAAAGCASDAPHDVSSIPLMRQVAPPDGWAAQAGGTRGGADAPVANVFTVSDAAQMRQALGKSVQGSRIVQVAGVIDMSEGRPYADHADQSRRGRVAVPGNTTLVGLGPRSGFVNAHLTVSRVSQVIIRNLHLRNPCDVAPRWDPKDGDGNWNAEFDAIAIVASTHVWVDRNSFTDVPVTDDTLPVVDGKTQQCHDDALDIRDASDYVTVSYNHFALHAKNTLIGASDKAEGDAGHLRITVSNNLFEFISSRAPRVRFGQVHLFNNYHVGDRKHPAYRHDYSIGVARQARIVSQANVFEVANARDCADAVKPFAQGPDAGRFSDTGSLLNGAPLAGCGVDAAPGFEVPYPFSPLPAASVAAHVRRHAGAGAGK</sequence>
<dbReference type="InterPro" id="IPR002022">
    <property type="entry name" value="Pec_lyase"/>
</dbReference>
<dbReference type="InterPro" id="IPR011050">
    <property type="entry name" value="Pectin_lyase_fold/virulence"/>
</dbReference>
<dbReference type="GO" id="GO:0005576">
    <property type="term" value="C:extracellular region"/>
    <property type="evidence" value="ECO:0007669"/>
    <property type="project" value="UniProtKB-SubCell"/>
</dbReference>